<organism evidence="2 3">
    <name type="scientific">Thermobacillus xylanilyticus</name>
    <dbReference type="NCBI Taxonomy" id="76633"/>
    <lineage>
        <taxon>Bacteria</taxon>
        <taxon>Bacillati</taxon>
        <taxon>Bacillota</taxon>
        <taxon>Bacilli</taxon>
        <taxon>Bacillales</taxon>
        <taxon>Paenibacillaceae</taxon>
        <taxon>Thermobacillus</taxon>
    </lineage>
</organism>
<evidence type="ECO:0000313" key="3">
    <source>
        <dbReference type="Proteomes" id="UP000681526"/>
    </source>
</evidence>
<proteinExistence type="predicted"/>
<accession>A0ABN7SEE0</accession>
<evidence type="ECO:0000256" key="1">
    <source>
        <dbReference type="SAM" id="MobiDB-lite"/>
    </source>
</evidence>
<name>A0ABN7SEE0_THEXY</name>
<evidence type="ECO:0000313" key="2">
    <source>
        <dbReference type="EMBL" id="CAG5093376.1"/>
    </source>
</evidence>
<gene>
    <name evidence="2" type="primary">txxe 3660</name>
    <name evidence="2" type="ORF">TXXE_19680</name>
</gene>
<keyword evidence="3" id="KW-1185">Reference proteome</keyword>
<feature type="region of interest" description="Disordered" evidence="1">
    <location>
        <begin position="1"/>
        <end position="24"/>
    </location>
</feature>
<protein>
    <submittedName>
        <fullName evidence="2">Uncharacterized protein</fullName>
    </submittedName>
</protein>
<comment type="caution">
    <text evidence="2">The sequence shown here is derived from an EMBL/GenBank/DDBJ whole genome shotgun (WGS) entry which is preliminary data.</text>
</comment>
<dbReference type="Proteomes" id="UP000681526">
    <property type="component" value="Unassembled WGS sequence"/>
</dbReference>
<sequence length="38" mass="3813">MPWQCGRGDIGDAIPAGISDSSAEDAIPAEEAACAFCS</sequence>
<dbReference type="EMBL" id="CAJRAY010000105">
    <property type="protein sequence ID" value="CAG5093376.1"/>
    <property type="molecule type" value="Genomic_DNA"/>
</dbReference>
<reference evidence="2 3" key="1">
    <citation type="submission" date="2021-04" db="EMBL/GenBank/DDBJ databases">
        <authorList>
            <person name="Rakotoarivonina H."/>
        </authorList>
    </citation>
    <scope>NUCLEOTIDE SEQUENCE [LARGE SCALE GENOMIC DNA]</scope>
    <source>
        <strain evidence="2 3">XE</strain>
    </source>
</reference>